<comment type="caution">
    <text evidence="1">The sequence shown here is derived from an EMBL/GenBank/DDBJ whole genome shotgun (WGS) entry which is preliminary data.</text>
</comment>
<dbReference type="Proteomes" id="UP000504756">
    <property type="component" value="Unassembled WGS sequence"/>
</dbReference>
<evidence type="ECO:0000313" key="1">
    <source>
        <dbReference type="EMBL" id="GFO52430.1"/>
    </source>
</evidence>
<dbReference type="EMBL" id="BLXU01000010">
    <property type="protein sequence ID" value="GFO52430.1"/>
    <property type="molecule type" value="Genomic_DNA"/>
</dbReference>
<proteinExistence type="predicted"/>
<dbReference type="InterPro" id="IPR004027">
    <property type="entry name" value="SEC_C_motif"/>
</dbReference>
<dbReference type="Gene3D" id="3.10.450.50">
    <property type="match status" value="1"/>
</dbReference>
<dbReference type="SUPFAM" id="SSF103642">
    <property type="entry name" value="Sec-C motif"/>
    <property type="match status" value="1"/>
</dbReference>
<evidence type="ECO:0000313" key="2">
    <source>
        <dbReference type="Proteomes" id="UP000504756"/>
    </source>
</evidence>
<organism evidence="1 2">
    <name type="scientific">Lactococcus garvieae</name>
    <dbReference type="NCBI Taxonomy" id="1363"/>
    <lineage>
        <taxon>Bacteria</taxon>
        <taxon>Bacillati</taxon>
        <taxon>Bacillota</taxon>
        <taxon>Bacilli</taxon>
        <taxon>Lactobacillales</taxon>
        <taxon>Streptococcaceae</taxon>
        <taxon>Lactococcus</taxon>
    </lineage>
</organism>
<dbReference type="AlphaFoldDB" id="A0A6L2ZY22"/>
<name>A0A6L2ZY22_9LACT</name>
<dbReference type="Pfam" id="PF02810">
    <property type="entry name" value="SEC-C"/>
    <property type="match status" value="1"/>
</dbReference>
<dbReference type="RefSeq" id="WP_165707287.1">
    <property type="nucleotide sequence ID" value="NZ_BLXU01000010.1"/>
</dbReference>
<reference evidence="1 2" key="1">
    <citation type="submission" date="2020-06" db="EMBL/GenBank/DDBJ databases">
        <title>Draft genome sequence of Lactic acid bacteria from Okinawan-style tofu.</title>
        <authorList>
            <person name="Takara I."/>
            <person name="Ikematsu S."/>
        </authorList>
    </citation>
    <scope>NUCLEOTIDE SEQUENCE [LARGE SCALE GENOMIC DNA]</scope>
    <source>
        <strain evidence="2">lg38</strain>
    </source>
</reference>
<gene>
    <name evidence="1" type="ORF">ikelab_17050</name>
</gene>
<accession>A0A6L2ZY22</accession>
<sequence>MTTNEFIACDNCNTQINLRIQRGFYNIPFNTQCPKCKTSISGKVYLEKEYDLKLDGATVVEDDGASEFCTVELSAEFPTQKMFYRKRPTKGQQDYISTPYLRAVQLYGKETQNIIQQSMIFANSRSRLNSLKSSYELYWNKQYKILYPKLEKDLQDFPIVTPLKIHNELIAHQVLHYFLIATTGITGVLDAEELNRYTSIGEEIIKNKHQHQLLLDFIQNTDFNFNKFEQKTFTLIEKFSKIYDQLIPVVALRNAGSIDRIDKTSQGIMTANFDELSDFYAKSYEWILENIWIIGILNNLFIRKDINIFPNKKTYQEFNKSAKGSRLNDNYIDVDELFSKPLESLDNKVRNAIQHFDAEIDYISQEITFTNTSKGNKVIINKSLIEFGKFCIENFCLMIYLLELVYNLRKLDYIINKNISPIPNLTLENFHAKTTHASRTKKKIKIGRNAPCPCGSNKKYKKCCLLKGNA</sequence>
<evidence type="ECO:0008006" key="3">
    <source>
        <dbReference type="Google" id="ProtNLM"/>
    </source>
</evidence>
<protein>
    <recommendedName>
        <fullName evidence="3">SEC-C motif-containing protein</fullName>
    </recommendedName>
</protein>